<gene>
    <name evidence="2" type="ORF">BVER_04818</name>
</gene>
<dbReference type="PANTHER" id="PTHR33840">
    <property type="match status" value="1"/>
</dbReference>
<name>A0A0L0MCU3_9BURK</name>
<dbReference type="Pfam" id="PF09994">
    <property type="entry name" value="T6SS_Tle1-like_cat"/>
    <property type="match status" value="1"/>
</dbReference>
<keyword evidence="3" id="KW-1185">Reference proteome</keyword>
<dbReference type="RefSeq" id="WP_198155281.1">
    <property type="nucleotide sequence ID" value="NZ_LFJJ01000098.1"/>
</dbReference>
<evidence type="ECO:0000313" key="3">
    <source>
        <dbReference type="Proteomes" id="UP000036959"/>
    </source>
</evidence>
<proteinExistence type="predicted"/>
<sequence length="308" mass="33783">MNAAKNLVLFIDGTWSAPHKRRQTNVRKLFEVTVHATEGLSPQLAYYLPGVGTDIKASVTGDSAGYYKSNLSLQQYAGAQTHASMRWLLGGAFGEGTAARIKEAYAFLCSEYDSRRGDRVFIFEFSRGAFAARSLAGFINEVGILLRNKMEFLEAAYQLYESPSADLRAVLQPFIKGLAGKTIQGIGDDPDSILVHFLGTWDTVGAMGLPGRMSRFTADRTEYHEIDLPPNVMKARHAMAIHEQQKAFEVLQFRRKASHRDIVEVWLPGAHADVGGGYADGESGLSGIAFRWMLNEAAAAGLNIEECA</sequence>
<accession>A0A0L0MCU3</accession>
<evidence type="ECO:0000313" key="2">
    <source>
        <dbReference type="EMBL" id="KND59804.1"/>
    </source>
</evidence>
<dbReference type="AlphaFoldDB" id="A0A0L0MCU3"/>
<feature type="domain" description="T6SS Phospholipase effector Tle1-like catalytic" evidence="1">
    <location>
        <begin position="5"/>
        <end position="296"/>
    </location>
</feature>
<dbReference type="InterPro" id="IPR018712">
    <property type="entry name" value="Tle1-like_cat"/>
</dbReference>
<dbReference type="PATRIC" id="fig|242163.4.peg.327"/>
<dbReference type="PANTHER" id="PTHR33840:SF1">
    <property type="entry name" value="TLE1 PHOSPHOLIPASE DOMAIN-CONTAINING PROTEIN"/>
    <property type="match status" value="1"/>
</dbReference>
<reference evidence="3" key="1">
    <citation type="submission" date="2015-06" db="EMBL/GenBank/DDBJ databases">
        <title>Comparative genomics of Burkholderia leaf nodule symbionts.</title>
        <authorList>
            <person name="Carlier A."/>
            <person name="Eberl L."/>
            <person name="Pinto-Carbo M."/>
        </authorList>
    </citation>
    <scope>NUCLEOTIDE SEQUENCE [LARGE SCALE GENOMIC DNA]</scope>
    <source>
        <strain evidence="3">UZHbot4</strain>
    </source>
</reference>
<evidence type="ECO:0000259" key="1">
    <source>
        <dbReference type="Pfam" id="PF09994"/>
    </source>
</evidence>
<dbReference type="Proteomes" id="UP000036959">
    <property type="component" value="Unassembled WGS sequence"/>
</dbReference>
<comment type="caution">
    <text evidence="2">The sequence shown here is derived from an EMBL/GenBank/DDBJ whole genome shotgun (WGS) entry which is preliminary data.</text>
</comment>
<dbReference type="EMBL" id="LFJJ01000098">
    <property type="protein sequence ID" value="KND59804.1"/>
    <property type="molecule type" value="Genomic_DNA"/>
</dbReference>
<protein>
    <submittedName>
        <fullName evidence="2">Peptidoglycan binding domain protein</fullName>
    </submittedName>
</protein>
<organism evidence="2 3">
    <name type="scientific">Candidatus Burkholderia verschuerenii</name>
    <dbReference type="NCBI Taxonomy" id="242163"/>
    <lineage>
        <taxon>Bacteria</taxon>
        <taxon>Pseudomonadati</taxon>
        <taxon>Pseudomonadota</taxon>
        <taxon>Betaproteobacteria</taxon>
        <taxon>Burkholderiales</taxon>
        <taxon>Burkholderiaceae</taxon>
        <taxon>Burkholderia</taxon>
    </lineage>
</organism>